<keyword evidence="2 3" id="KW-0418">Kinase</keyword>
<dbReference type="Gene3D" id="3.40.367.20">
    <property type="match status" value="1"/>
</dbReference>
<gene>
    <name evidence="3 5" type="primary">glk</name>
    <name evidence="5" type="ORF">FHP25_15860</name>
</gene>
<dbReference type="GO" id="GO:0004340">
    <property type="term" value="F:glucokinase activity"/>
    <property type="evidence" value="ECO:0007669"/>
    <property type="project" value="UniProtKB-UniRule"/>
</dbReference>
<dbReference type="InterPro" id="IPR003836">
    <property type="entry name" value="Glucokinase"/>
</dbReference>
<dbReference type="GO" id="GO:0005536">
    <property type="term" value="F:D-glucose binding"/>
    <property type="evidence" value="ECO:0007669"/>
    <property type="project" value="InterPro"/>
</dbReference>
<keyword evidence="1 3" id="KW-0808">Transferase</keyword>
<dbReference type="OrthoDB" id="9800595at2"/>
<dbReference type="PANTHER" id="PTHR47690:SF1">
    <property type="entry name" value="GLUCOKINASE"/>
    <property type="match status" value="1"/>
</dbReference>
<keyword evidence="6" id="KW-1185">Reference proteome</keyword>
<dbReference type="Gene3D" id="3.30.420.40">
    <property type="match status" value="1"/>
</dbReference>
<keyword evidence="3" id="KW-0547">Nucleotide-binding</keyword>
<dbReference type="InterPro" id="IPR043129">
    <property type="entry name" value="ATPase_NBD"/>
</dbReference>
<dbReference type="Pfam" id="PF02685">
    <property type="entry name" value="Glucokinase"/>
    <property type="match status" value="1"/>
</dbReference>
<sequence>MTRYLLADIGGTNARFALMDGGAVGPIEVMAVADHARSGDAVAVFLDRHGAVGSIAGAVIGVAGPVEDGRVDFTNSPWVVDAAELRAAFGFPQVRVVNDFQATARSLPHLGSGDLFGIGGGAARDDAPRVALGAGTGLGMACLVPGRPPITLATEGGHATLAASDGRQDRVIAHLRTRFAHVSAERVLSGDGLVNLYGAIAAVDGRQVPPRDPAQITEAGRAGTCPVARETLDMFCAILGTVAGDLALTFGARGGVYIAGGIVPRFVDHLAASTFRAQFEAKGRMGSYLAAIPAWVILKPDPAFIGLAAMAHDTPA</sequence>
<dbReference type="InterPro" id="IPR050201">
    <property type="entry name" value="Bacterial_glucokinase"/>
</dbReference>
<comment type="similarity">
    <text evidence="3 4">Belongs to the bacterial glucokinase family.</text>
</comment>
<protein>
    <recommendedName>
        <fullName evidence="3">Glucokinase</fullName>
        <ecNumber evidence="3">2.7.1.2</ecNumber>
    </recommendedName>
    <alternativeName>
        <fullName evidence="3">Glucose kinase</fullName>
    </alternativeName>
</protein>
<proteinExistence type="inferred from homology"/>
<name>A0A5C8PLI6_9HYPH</name>
<dbReference type="HAMAP" id="MF_00524">
    <property type="entry name" value="Glucokinase"/>
    <property type="match status" value="1"/>
</dbReference>
<evidence type="ECO:0000313" key="6">
    <source>
        <dbReference type="Proteomes" id="UP000321638"/>
    </source>
</evidence>
<dbReference type="NCBIfam" id="TIGR00749">
    <property type="entry name" value="glk"/>
    <property type="match status" value="1"/>
</dbReference>
<comment type="catalytic activity">
    <reaction evidence="3">
        <text>D-glucose + ATP = D-glucose 6-phosphate + ADP + H(+)</text>
        <dbReference type="Rhea" id="RHEA:17825"/>
        <dbReference type="ChEBI" id="CHEBI:4167"/>
        <dbReference type="ChEBI" id="CHEBI:15378"/>
        <dbReference type="ChEBI" id="CHEBI:30616"/>
        <dbReference type="ChEBI" id="CHEBI:61548"/>
        <dbReference type="ChEBI" id="CHEBI:456216"/>
        <dbReference type="EC" id="2.7.1.2"/>
    </reaction>
</comment>
<dbReference type="SUPFAM" id="SSF53067">
    <property type="entry name" value="Actin-like ATPase domain"/>
    <property type="match status" value="1"/>
</dbReference>
<dbReference type="CDD" id="cd24008">
    <property type="entry name" value="ASKHA_NBD_GLK"/>
    <property type="match status" value="1"/>
</dbReference>
<feature type="binding site" evidence="3">
    <location>
        <begin position="7"/>
        <end position="12"/>
    </location>
    <ligand>
        <name>ATP</name>
        <dbReference type="ChEBI" id="CHEBI:30616"/>
    </ligand>
</feature>
<comment type="caution">
    <text evidence="5">The sequence shown here is derived from an EMBL/GenBank/DDBJ whole genome shotgun (WGS) entry which is preliminary data.</text>
</comment>
<keyword evidence="3" id="KW-0067">ATP-binding</keyword>
<dbReference type="GO" id="GO:0006096">
    <property type="term" value="P:glycolytic process"/>
    <property type="evidence" value="ECO:0007669"/>
    <property type="project" value="UniProtKB-UniRule"/>
</dbReference>
<dbReference type="EMBL" id="VDUZ01000016">
    <property type="protein sequence ID" value="TXL74884.1"/>
    <property type="molecule type" value="Genomic_DNA"/>
</dbReference>
<keyword evidence="3" id="KW-0324">Glycolysis</keyword>
<evidence type="ECO:0000256" key="2">
    <source>
        <dbReference type="ARBA" id="ARBA00022777"/>
    </source>
</evidence>
<organism evidence="5 6">
    <name type="scientific">Vineibacter terrae</name>
    <dbReference type="NCBI Taxonomy" id="2586908"/>
    <lineage>
        <taxon>Bacteria</taxon>
        <taxon>Pseudomonadati</taxon>
        <taxon>Pseudomonadota</taxon>
        <taxon>Alphaproteobacteria</taxon>
        <taxon>Hyphomicrobiales</taxon>
        <taxon>Vineibacter</taxon>
    </lineage>
</organism>
<reference evidence="5 6" key="1">
    <citation type="submission" date="2019-06" db="EMBL/GenBank/DDBJ databases">
        <title>New taxonomy in bacterial strain CC-CFT640, isolated from vineyard.</title>
        <authorList>
            <person name="Lin S.-Y."/>
            <person name="Tsai C.-F."/>
            <person name="Young C.-C."/>
        </authorList>
    </citation>
    <scope>NUCLEOTIDE SEQUENCE [LARGE SCALE GENOMIC DNA]</scope>
    <source>
        <strain evidence="5 6">CC-CFT640</strain>
    </source>
</reference>
<dbReference type="AlphaFoldDB" id="A0A5C8PLI6"/>
<dbReference type="GO" id="GO:0005829">
    <property type="term" value="C:cytosol"/>
    <property type="evidence" value="ECO:0007669"/>
    <property type="project" value="TreeGrafter"/>
</dbReference>
<comment type="subcellular location">
    <subcellularLocation>
        <location evidence="3">Cytoplasm</location>
    </subcellularLocation>
</comment>
<evidence type="ECO:0000256" key="3">
    <source>
        <dbReference type="HAMAP-Rule" id="MF_00524"/>
    </source>
</evidence>
<dbReference type="PANTHER" id="PTHR47690">
    <property type="entry name" value="GLUCOKINASE"/>
    <property type="match status" value="1"/>
</dbReference>
<evidence type="ECO:0000256" key="1">
    <source>
        <dbReference type="ARBA" id="ARBA00022679"/>
    </source>
</evidence>
<accession>A0A5C8PLI6</accession>
<dbReference type="RefSeq" id="WP_147847927.1">
    <property type="nucleotide sequence ID" value="NZ_VDUZ01000016.1"/>
</dbReference>
<dbReference type="EC" id="2.7.1.2" evidence="3"/>
<dbReference type="GO" id="GO:0005524">
    <property type="term" value="F:ATP binding"/>
    <property type="evidence" value="ECO:0007669"/>
    <property type="project" value="UniProtKB-UniRule"/>
</dbReference>
<evidence type="ECO:0000256" key="4">
    <source>
        <dbReference type="RuleBase" id="RU004046"/>
    </source>
</evidence>
<keyword evidence="3" id="KW-0963">Cytoplasm</keyword>
<dbReference type="Proteomes" id="UP000321638">
    <property type="component" value="Unassembled WGS sequence"/>
</dbReference>
<evidence type="ECO:0000313" key="5">
    <source>
        <dbReference type="EMBL" id="TXL74884.1"/>
    </source>
</evidence>